<dbReference type="AlphaFoldDB" id="A0A6J3PYR0"/>
<keyword evidence="11" id="KW-0496">Mitochondrion</keyword>
<dbReference type="GO" id="GO:0005783">
    <property type="term" value="C:endoplasmic reticulum"/>
    <property type="evidence" value="ECO:0007669"/>
    <property type="project" value="UniProtKB-SubCell"/>
</dbReference>
<dbReference type="GeneID" id="101322010"/>
<dbReference type="GO" id="GO:0042981">
    <property type="term" value="P:regulation of apoptotic process"/>
    <property type="evidence" value="ECO:0007669"/>
    <property type="project" value="InterPro"/>
</dbReference>
<dbReference type="GO" id="GO:0050870">
    <property type="term" value="P:positive regulation of T cell activation"/>
    <property type="evidence" value="ECO:0007669"/>
    <property type="project" value="UniProtKB-ARBA"/>
</dbReference>
<dbReference type="FunFam" id="1.10.533.10:FF:000013">
    <property type="entry name" value="Apoptosis-associated speck-like protein containing a CARD"/>
    <property type="match status" value="1"/>
</dbReference>
<evidence type="ECO:0000259" key="17">
    <source>
        <dbReference type="PROSITE" id="PS50824"/>
    </source>
</evidence>
<dbReference type="PANTHER" id="PTHR46985:SF2">
    <property type="entry name" value="APOPTOSIS-ASSOCIATED SPECK-LIKE PROTEIN CONTAINING A CARD"/>
    <property type="match status" value="1"/>
</dbReference>
<dbReference type="PROSITE" id="PS50824">
    <property type="entry name" value="DAPIN"/>
    <property type="match status" value="1"/>
</dbReference>
<dbReference type="GO" id="GO:0042802">
    <property type="term" value="F:identical protein binding"/>
    <property type="evidence" value="ECO:0007669"/>
    <property type="project" value="UniProtKB-ARBA"/>
</dbReference>
<dbReference type="FunFam" id="1.10.533.10:FF:000053">
    <property type="entry name" value="Apoptosis-associated speck-like protein containing a CARD"/>
    <property type="match status" value="1"/>
</dbReference>
<dbReference type="GO" id="GO:0042742">
    <property type="term" value="P:defense response to bacterium"/>
    <property type="evidence" value="ECO:0007669"/>
    <property type="project" value="UniProtKB-ARBA"/>
</dbReference>
<evidence type="ECO:0000256" key="10">
    <source>
        <dbReference type="ARBA" id="ARBA00022859"/>
    </source>
</evidence>
<dbReference type="CDD" id="cd08330">
    <property type="entry name" value="CARD_ASC_NALP1"/>
    <property type="match status" value="1"/>
</dbReference>
<dbReference type="Pfam" id="PF00619">
    <property type="entry name" value="CARD"/>
    <property type="match status" value="1"/>
</dbReference>
<dbReference type="GO" id="GO:0046983">
    <property type="term" value="F:protein dimerization activity"/>
    <property type="evidence" value="ECO:0007669"/>
    <property type="project" value="UniProtKB-ARBA"/>
</dbReference>
<evidence type="ECO:0000256" key="1">
    <source>
        <dbReference type="ARBA" id="ARBA00004110"/>
    </source>
</evidence>
<sequence>MGCIRDAILDVLETLTAEEFKKFKTKLLSVPLHEGYARIPRGTLLPTDAVDLTDKLVSYYLEAYGANLTALVLRDMGMQEVAEQLQETWGKGELQHPPWSQLIPSLPPAPALHFLEQHRAALIARVTDVDGVLDALYGKVLTEEQYQAVRAERTNPTKMRKLFSFAPAWNPTCKDLLLQALRDTQPYLVVDLEQSRGIFPSSGPTDNPWLFQPSYLESLIFFIHDI</sequence>
<evidence type="ECO:0000256" key="13">
    <source>
        <dbReference type="ARBA" id="ARBA00023233"/>
    </source>
</evidence>
<evidence type="ECO:0000256" key="14">
    <source>
        <dbReference type="ARBA" id="ARBA00071453"/>
    </source>
</evidence>
<evidence type="ECO:0000256" key="9">
    <source>
        <dbReference type="ARBA" id="ARBA00022824"/>
    </source>
</evidence>
<reference evidence="19" key="1">
    <citation type="submission" date="2025-08" db="UniProtKB">
        <authorList>
            <consortium name="RefSeq"/>
        </authorList>
    </citation>
    <scope>IDENTIFICATION</scope>
    <source>
        <tissue evidence="19">Spleen</tissue>
    </source>
</reference>
<evidence type="ECO:0000256" key="11">
    <source>
        <dbReference type="ARBA" id="ARBA00023128"/>
    </source>
</evidence>
<keyword evidence="13" id="KW-1271">Inflammasome</keyword>
<dbReference type="SUPFAM" id="SSF47986">
    <property type="entry name" value="DEATH domain"/>
    <property type="match status" value="2"/>
</dbReference>
<dbReference type="GO" id="GO:0005634">
    <property type="term" value="C:nucleus"/>
    <property type="evidence" value="ECO:0007669"/>
    <property type="project" value="UniProtKB-ARBA"/>
</dbReference>
<dbReference type="InterPro" id="IPR004020">
    <property type="entry name" value="DAPIN"/>
</dbReference>
<dbReference type="GO" id="GO:0006954">
    <property type="term" value="P:inflammatory response"/>
    <property type="evidence" value="ECO:0007669"/>
    <property type="project" value="UniProtKB-KW"/>
</dbReference>
<dbReference type="GO" id="GO:0070374">
    <property type="term" value="P:positive regulation of ERK1 and ERK2 cascade"/>
    <property type="evidence" value="ECO:0007669"/>
    <property type="project" value="UniProtKB-ARBA"/>
</dbReference>
<dbReference type="InterPro" id="IPR001315">
    <property type="entry name" value="CARD"/>
</dbReference>
<evidence type="ECO:0000256" key="8">
    <source>
        <dbReference type="ARBA" id="ARBA00022703"/>
    </source>
</evidence>
<protein>
    <recommendedName>
        <fullName evidence="14">Apoptosis-associated speck-like protein containing a CARD</fullName>
    </recommendedName>
    <alternativeName>
        <fullName evidence="15">PYD and CARD domain-containing protein</fullName>
    </alternativeName>
</protein>
<keyword evidence="8" id="KW-0053">Apoptosis</keyword>
<evidence type="ECO:0000313" key="18">
    <source>
        <dbReference type="Proteomes" id="UP000245320"/>
    </source>
</evidence>
<keyword evidence="9" id="KW-0256">Endoplasmic reticulum</keyword>
<dbReference type="Pfam" id="PF02758">
    <property type="entry name" value="PYRIN"/>
    <property type="match status" value="1"/>
</dbReference>
<dbReference type="GO" id="GO:0032755">
    <property type="term" value="P:positive regulation of interleukin-6 production"/>
    <property type="evidence" value="ECO:0007669"/>
    <property type="project" value="UniProtKB-ARBA"/>
</dbReference>
<evidence type="ECO:0000313" key="19">
    <source>
        <dbReference type="RefSeq" id="XP_033695159.1"/>
    </source>
</evidence>
<proteinExistence type="predicted"/>
<dbReference type="InterPro" id="IPR033516">
    <property type="entry name" value="CARD8/ASC/NALP1_CARD"/>
</dbReference>
<organism evidence="18 19">
    <name type="scientific">Tursiops truncatus</name>
    <name type="common">Atlantic bottle-nosed dolphin</name>
    <name type="synonym">Delphinus truncatus</name>
    <dbReference type="NCBI Taxonomy" id="9739"/>
    <lineage>
        <taxon>Eukaryota</taxon>
        <taxon>Metazoa</taxon>
        <taxon>Chordata</taxon>
        <taxon>Craniata</taxon>
        <taxon>Vertebrata</taxon>
        <taxon>Euteleostomi</taxon>
        <taxon>Mammalia</taxon>
        <taxon>Eutheria</taxon>
        <taxon>Laurasiatheria</taxon>
        <taxon>Artiodactyla</taxon>
        <taxon>Whippomorpha</taxon>
        <taxon>Cetacea</taxon>
        <taxon>Odontoceti</taxon>
        <taxon>Delphinidae</taxon>
        <taxon>Tursiops</taxon>
    </lineage>
</organism>
<dbReference type="Gene3D" id="1.10.533.10">
    <property type="entry name" value="Death Domain, Fas"/>
    <property type="match status" value="2"/>
</dbReference>
<dbReference type="GO" id="GO:0140738">
    <property type="term" value="C:NLRP6 inflammasome complex"/>
    <property type="evidence" value="ECO:0007669"/>
    <property type="project" value="UniProtKB-ARBA"/>
</dbReference>
<dbReference type="GO" id="GO:0045087">
    <property type="term" value="P:innate immune response"/>
    <property type="evidence" value="ECO:0007669"/>
    <property type="project" value="UniProtKB-KW"/>
</dbReference>
<comment type="subcellular location">
    <subcellularLocation>
        <location evidence="3">Endoplasmic reticulum</location>
    </subcellularLocation>
    <subcellularLocation>
        <location evidence="1">Inflammasome</location>
    </subcellularLocation>
    <subcellularLocation>
        <location evidence="2">Mitochondrion</location>
    </subcellularLocation>
</comment>
<keyword evidence="7" id="KW-0399">Innate immunity</keyword>
<evidence type="ECO:0000256" key="15">
    <source>
        <dbReference type="ARBA" id="ARBA00077095"/>
    </source>
</evidence>
<evidence type="ECO:0000256" key="3">
    <source>
        <dbReference type="ARBA" id="ARBA00004240"/>
    </source>
</evidence>
<keyword evidence="12" id="KW-0395">Inflammatory response</keyword>
<dbReference type="GO" id="GO:0032731">
    <property type="term" value="P:positive regulation of interleukin-1 beta production"/>
    <property type="evidence" value="ECO:0007669"/>
    <property type="project" value="UniProtKB-ARBA"/>
</dbReference>
<evidence type="ECO:0000256" key="6">
    <source>
        <dbReference type="ARBA" id="ARBA00022553"/>
    </source>
</evidence>
<evidence type="ECO:0000259" key="16">
    <source>
        <dbReference type="PROSITE" id="PS50209"/>
    </source>
</evidence>
<dbReference type="Proteomes" id="UP000245320">
    <property type="component" value="Chromosome 15"/>
</dbReference>
<dbReference type="GO" id="GO:0002218">
    <property type="term" value="P:activation of innate immune response"/>
    <property type="evidence" value="ECO:0007669"/>
    <property type="project" value="UniProtKB-ARBA"/>
</dbReference>
<feature type="domain" description="CARD" evidence="16">
    <location>
        <begin position="107"/>
        <end position="196"/>
    </location>
</feature>
<evidence type="ECO:0000256" key="4">
    <source>
        <dbReference type="ARBA" id="ARBA00022490"/>
    </source>
</evidence>
<dbReference type="CDD" id="cd08321">
    <property type="entry name" value="Pyrin_ASC-like"/>
    <property type="match status" value="1"/>
</dbReference>
<name>A0A6J3PYR0_TURTR</name>
<dbReference type="InterPro" id="IPR011029">
    <property type="entry name" value="DEATH-like_dom_sf"/>
</dbReference>
<keyword evidence="6" id="KW-0597">Phosphoprotein</keyword>
<dbReference type="RefSeq" id="XP_033695159.1">
    <property type="nucleotide sequence ID" value="XM_033839268.1"/>
</dbReference>
<dbReference type="GO" id="GO:0032722">
    <property type="term" value="P:positive regulation of chemokine production"/>
    <property type="evidence" value="ECO:0007669"/>
    <property type="project" value="UniProtKB-ARBA"/>
</dbReference>
<dbReference type="PANTHER" id="PTHR46985">
    <property type="entry name" value="NACHT, LRR AND PYD DOMAINS-CONTAINING PROTEIN 1"/>
    <property type="match status" value="1"/>
</dbReference>
<dbReference type="GO" id="GO:0001773">
    <property type="term" value="P:myeloid dendritic cell activation"/>
    <property type="evidence" value="ECO:0007669"/>
    <property type="project" value="UniProtKB-ARBA"/>
</dbReference>
<evidence type="ECO:0000256" key="2">
    <source>
        <dbReference type="ARBA" id="ARBA00004173"/>
    </source>
</evidence>
<dbReference type="InterPro" id="IPR051249">
    <property type="entry name" value="NLRP_Inflammasome"/>
</dbReference>
<feature type="domain" description="Pyrin" evidence="17">
    <location>
        <begin position="1"/>
        <end position="91"/>
    </location>
</feature>
<dbReference type="SMART" id="SM01289">
    <property type="entry name" value="PYRIN"/>
    <property type="match status" value="1"/>
</dbReference>
<evidence type="ECO:0000256" key="5">
    <source>
        <dbReference type="ARBA" id="ARBA00022499"/>
    </source>
</evidence>
<keyword evidence="4" id="KW-0963">Cytoplasm</keyword>
<keyword evidence="18" id="KW-1185">Reference proteome</keyword>
<gene>
    <name evidence="19" type="primary">LOC101322010</name>
</gene>
<accession>A0A6J3PYR0</accession>
<dbReference type="PROSITE" id="PS50209">
    <property type="entry name" value="CARD"/>
    <property type="match status" value="1"/>
</dbReference>
<dbReference type="GO" id="GO:0005576">
    <property type="term" value="C:extracellular region"/>
    <property type="evidence" value="ECO:0007669"/>
    <property type="project" value="UniProtKB-ARBA"/>
</dbReference>
<dbReference type="GO" id="GO:0006915">
    <property type="term" value="P:apoptotic process"/>
    <property type="evidence" value="ECO:0007669"/>
    <property type="project" value="UniProtKB-KW"/>
</dbReference>
<evidence type="ECO:0000256" key="7">
    <source>
        <dbReference type="ARBA" id="ARBA00022588"/>
    </source>
</evidence>
<dbReference type="GO" id="GO:0005739">
    <property type="term" value="C:mitochondrion"/>
    <property type="evidence" value="ECO:0007669"/>
    <property type="project" value="UniProtKB-SubCell"/>
</dbReference>
<keyword evidence="10" id="KW-0391">Immunity</keyword>
<evidence type="ECO:0000256" key="12">
    <source>
        <dbReference type="ARBA" id="ARBA00023198"/>
    </source>
</evidence>
<keyword evidence="5" id="KW-1017">Isopeptide bond</keyword>